<dbReference type="InterPro" id="IPR000675">
    <property type="entry name" value="Cutinase/axe"/>
</dbReference>
<evidence type="ECO:0000313" key="7">
    <source>
        <dbReference type="Proteomes" id="UP000076947"/>
    </source>
</evidence>
<comment type="caution">
    <text evidence="6">The sequence shown here is derived from an EMBL/GenBank/DDBJ whole genome shotgun (WGS) entry which is preliminary data.</text>
</comment>
<dbReference type="PANTHER" id="PTHR33630">
    <property type="entry name" value="CUTINASE RV1984C-RELATED-RELATED"/>
    <property type="match status" value="1"/>
</dbReference>
<reference evidence="7" key="1">
    <citation type="submission" date="2016-02" db="EMBL/GenBank/DDBJ databases">
        <authorList>
            <person name="Kaur G."/>
            <person name="Nair G.R."/>
            <person name="Mayilraj S."/>
        </authorList>
    </citation>
    <scope>NUCLEOTIDE SEQUENCE [LARGE SCALE GENOMIC DNA]</scope>
    <source>
        <strain evidence="7">GA-15</strain>
    </source>
</reference>
<dbReference type="OrthoDB" id="4457739at2"/>
<dbReference type="Gene3D" id="3.40.50.1820">
    <property type="entry name" value="alpha/beta hydrolase"/>
    <property type="match status" value="1"/>
</dbReference>
<evidence type="ECO:0000256" key="2">
    <source>
        <dbReference type="ARBA" id="ARBA00022487"/>
    </source>
</evidence>
<evidence type="ECO:0008006" key="8">
    <source>
        <dbReference type="Google" id="ProtNLM"/>
    </source>
</evidence>
<feature type="signal peptide" evidence="5">
    <location>
        <begin position="1"/>
        <end position="19"/>
    </location>
</feature>
<sequence length="285" mass="30799">MRKFRRGSVIGFISCFVLAGVTPATGHAAAPEQTCPDTVVLAARGSDQNEEYGEYFGPQLYSENSEPSNGYEGPNFTALFHQVEQRHPGTMDSVYVLALDDEAYPAAMGLPPLAEEGENIGLIELVQRAVGIVQQYPIHEMIHSVAFGFIDSVRSGMINAPKVVEEYEATTGCNPNYVVAGFSQGALVTTSVEKYLANIGRLEGAVTIGNPLHKYPWAMERAALPEGRRVDYCLNGDFVCDFSLEAASDALSNKAELHASYFLNEPTALDIEVIDAVAGLLKNAD</sequence>
<dbReference type="PANTHER" id="PTHR33630:SF9">
    <property type="entry name" value="CUTINASE 4"/>
    <property type="match status" value="1"/>
</dbReference>
<dbReference type="Pfam" id="PF01083">
    <property type="entry name" value="Cutinase"/>
    <property type="match status" value="1"/>
</dbReference>
<dbReference type="EMBL" id="LSTQ01000025">
    <property type="protein sequence ID" value="OAH25753.1"/>
    <property type="molecule type" value="Genomic_DNA"/>
</dbReference>
<keyword evidence="5" id="KW-0732">Signal</keyword>
<evidence type="ECO:0000313" key="6">
    <source>
        <dbReference type="EMBL" id="OAH25753.1"/>
    </source>
</evidence>
<dbReference type="SMART" id="SM01110">
    <property type="entry name" value="Cutinase"/>
    <property type="match status" value="1"/>
</dbReference>
<dbReference type="STRING" id="1705.CA21670_06800"/>
<comment type="similarity">
    <text evidence="1">Belongs to the cutinase family.</text>
</comment>
<evidence type="ECO:0000256" key="5">
    <source>
        <dbReference type="SAM" id="SignalP"/>
    </source>
</evidence>
<name>A0A177IAD2_9CORY</name>
<dbReference type="InterPro" id="IPR029058">
    <property type="entry name" value="AB_hydrolase_fold"/>
</dbReference>
<gene>
    <name evidence="6" type="ORF">AYJ05_10125</name>
</gene>
<evidence type="ECO:0000256" key="4">
    <source>
        <dbReference type="ARBA" id="ARBA00023157"/>
    </source>
</evidence>
<dbReference type="GO" id="GO:0052689">
    <property type="term" value="F:carboxylic ester hydrolase activity"/>
    <property type="evidence" value="ECO:0007669"/>
    <property type="project" value="UniProtKB-KW"/>
</dbReference>
<dbReference type="Proteomes" id="UP000076947">
    <property type="component" value="Unassembled WGS sequence"/>
</dbReference>
<dbReference type="AlphaFoldDB" id="A0A177IAD2"/>
<proteinExistence type="inferred from homology"/>
<feature type="chain" id="PRO_5038522938" description="Cutinase family protein" evidence="5">
    <location>
        <begin position="20"/>
        <end position="285"/>
    </location>
</feature>
<evidence type="ECO:0000256" key="3">
    <source>
        <dbReference type="ARBA" id="ARBA00022801"/>
    </source>
</evidence>
<evidence type="ECO:0000256" key="1">
    <source>
        <dbReference type="ARBA" id="ARBA00007534"/>
    </source>
</evidence>
<keyword evidence="7" id="KW-1185">Reference proteome</keyword>
<dbReference type="SUPFAM" id="SSF53474">
    <property type="entry name" value="alpha/beta-Hydrolases"/>
    <property type="match status" value="1"/>
</dbReference>
<keyword evidence="3" id="KW-0378">Hydrolase</keyword>
<keyword evidence="4" id="KW-1015">Disulfide bond</keyword>
<organism evidence="6 7">
    <name type="scientific">Corynebacterium stationis</name>
    <dbReference type="NCBI Taxonomy" id="1705"/>
    <lineage>
        <taxon>Bacteria</taxon>
        <taxon>Bacillati</taxon>
        <taxon>Actinomycetota</taxon>
        <taxon>Actinomycetes</taxon>
        <taxon>Mycobacteriales</taxon>
        <taxon>Corynebacteriaceae</taxon>
        <taxon>Corynebacterium</taxon>
    </lineage>
</organism>
<accession>A0A177IAD2</accession>
<protein>
    <recommendedName>
        <fullName evidence="8">Cutinase family protein</fullName>
    </recommendedName>
</protein>
<keyword evidence="2" id="KW-0719">Serine esterase</keyword>